<dbReference type="OrthoDB" id="333604at2759"/>
<evidence type="ECO:0000256" key="5">
    <source>
        <dbReference type="ARBA" id="ARBA00022927"/>
    </source>
</evidence>
<name>A0A2C6LGH8_9APIC</name>
<gene>
    <name evidence="12" type="ORF">CSUI_000518</name>
</gene>
<dbReference type="PANTHER" id="PTHR12960:SF0">
    <property type="entry name" value="MRNA EXPORT FACTOR GLE1"/>
    <property type="match status" value="1"/>
</dbReference>
<keyword evidence="8" id="KW-0539">Nucleus</keyword>
<protein>
    <recommendedName>
        <fullName evidence="9">mRNA export factor GLE1</fullName>
    </recommendedName>
    <alternativeName>
        <fullName evidence="10">Nucleoporin GLE1</fullName>
    </alternativeName>
</protein>
<dbReference type="GO" id="GO:0031369">
    <property type="term" value="F:translation initiation factor binding"/>
    <property type="evidence" value="ECO:0007669"/>
    <property type="project" value="TreeGrafter"/>
</dbReference>
<keyword evidence="4" id="KW-0509">mRNA transport</keyword>
<evidence type="ECO:0000256" key="4">
    <source>
        <dbReference type="ARBA" id="ARBA00022816"/>
    </source>
</evidence>
<dbReference type="Pfam" id="PF07817">
    <property type="entry name" value="GLE1"/>
    <property type="match status" value="1"/>
</dbReference>
<dbReference type="GO" id="GO:0016973">
    <property type="term" value="P:poly(A)+ mRNA export from nucleus"/>
    <property type="evidence" value="ECO:0007669"/>
    <property type="project" value="InterPro"/>
</dbReference>
<dbReference type="EMBL" id="MIGC01000191">
    <property type="protein sequence ID" value="PHJ25623.1"/>
    <property type="molecule type" value="Genomic_DNA"/>
</dbReference>
<dbReference type="Proteomes" id="UP000221165">
    <property type="component" value="Unassembled WGS sequence"/>
</dbReference>
<comment type="subcellular location">
    <subcellularLocation>
        <location evidence="1">Nucleus</location>
        <location evidence="1">Nuclear pore complex</location>
    </subcellularLocation>
</comment>
<dbReference type="AlphaFoldDB" id="A0A2C6LGH8"/>
<organism evidence="12 13">
    <name type="scientific">Cystoisospora suis</name>
    <dbReference type="NCBI Taxonomy" id="483139"/>
    <lineage>
        <taxon>Eukaryota</taxon>
        <taxon>Sar</taxon>
        <taxon>Alveolata</taxon>
        <taxon>Apicomplexa</taxon>
        <taxon>Conoidasida</taxon>
        <taxon>Coccidia</taxon>
        <taxon>Eucoccidiorida</taxon>
        <taxon>Eimeriorina</taxon>
        <taxon>Sarcocystidae</taxon>
        <taxon>Cystoisospora</taxon>
    </lineage>
</organism>
<evidence type="ECO:0000256" key="7">
    <source>
        <dbReference type="ARBA" id="ARBA00023132"/>
    </source>
</evidence>
<dbReference type="GO" id="GO:0005737">
    <property type="term" value="C:cytoplasm"/>
    <property type="evidence" value="ECO:0007669"/>
    <property type="project" value="TreeGrafter"/>
</dbReference>
<proteinExistence type="inferred from homology"/>
<feature type="compositionally biased region" description="Basic and acidic residues" evidence="11">
    <location>
        <begin position="397"/>
        <end position="429"/>
    </location>
</feature>
<dbReference type="GO" id="GO:0015031">
    <property type="term" value="P:protein transport"/>
    <property type="evidence" value="ECO:0007669"/>
    <property type="project" value="UniProtKB-KW"/>
</dbReference>
<feature type="compositionally biased region" description="Basic and acidic residues" evidence="11">
    <location>
        <begin position="355"/>
        <end position="367"/>
    </location>
</feature>
<dbReference type="GeneID" id="94423963"/>
<evidence type="ECO:0000256" key="1">
    <source>
        <dbReference type="ARBA" id="ARBA00004567"/>
    </source>
</evidence>
<feature type="region of interest" description="Disordered" evidence="11">
    <location>
        <begin position="320"/>
        <end position="629"/>
    </location>
</feature>
<feature type="compositionally biased region" description="Low complexity" evidence="11">
    <location>
        <begin position="320"/>
        <end position="336"/>
    </location>
</feature>
<keyword evidence="7" id="KW-0906">Nuclear pore complex</keyword>
<accession>A0A2C6LGH8</accession>
<keyword evidence="6" id="KW-0811">Translocation</keyword>
<evidence type="ECO:0000256" key="6">
    <source>
        <dbReference type="ARBA" id="ARBA00023010"/>
    </source>
</evidence>
<evidence type="ECO:0000313" key="13">
    <source>
        <dbReference type="Proteomes" id="UP000221165"/>
    </source>
</evidence>
<dbReference type="InterPro" id="IPR012476">
    <property type="entry name" value="GLE1"/>
</dbReference>
<dbReference type="GO" id="GO:0000822">
    <property type="term" value="F:inositol hexakisphosphate binding"/>
    <property type="evidence" value="ECO:0007669"/>
    <property type="project" value="TreeGrafter"/>
</dbReference>
<dbReference type="GO" id="GO:0005543">
    <property type="term" value="F:phospholipid binding"/>
    <property type="evidence" value="ECO:0007669"/>
    <property type="project" value="TreeGrafter"/>
</dbReference>
<feature type="compositionally biased region" description="Basic and acidic residues" evidence="11">
    <location>
        <begin position="438"/>
        <end position="576"/>
    </location>
</feature>
<dbReference type="GO" id="GO:0044614">
    <property type="term" value="C:nuclear pore cytoplasmic filaments"/>
    <property type="evidence" value="ECO:0007669"/>
    <property type="project" value="TreeGrafter"/>
</dbReference>
<dbReference type="RefSeq" id="XP_067927269.1">
    <property type="nucleotide sequence ID" value="XM_068060752.1"/>
</dbReference>
<evidence type="ECO:0000313" key="12">
    <source>
        <dbReference type="EMBL" id="PHJ25623.1"/>
    </source>
</evidence>
<evidence type="ECO:0000256" key="11">
    <source>
        <dbReference type="SAM" id="MobiDB-lite"/>
    </source>
</evidence>
<evidence type="ECO:0000256" key="10">
    <source>
        <dbReference type="ARBA" id="ARBA00029983"/>
    </source>
</evidence>
<reference evidence="12 13" key="1">
    <citation type="journal article" date="2017" name="Int. J. Parasitol.">
        <title>The genome of the protozoan parasite Cystoisospora suis and a reverse vaccinology approach to identify vaccine candidates.</title>
        <authorList>
            <person name="Palmieri N."/>
            <person name="Shrestha A."/>
            <person name="Ruttkowski B."/>
            <person name="Beck T."/>
            <person name="Vogl C."/>
            <person name="Tomley F."/>
            <person name="Blake D.P."/>
            <person name="Joachim A."/>
        </authorList>
    </citation>
    <scope>NUCLEOTIDE SEQUENCE [LARGE SCALE GENOMIC DNA]</scope>
    <source>
        <strain evidence="12 13">Wien I</strain>
    </source>
</reference>
<evidence type="ECO:0000256" key="8">
    <source>
        <dbReference type="ARBA" id="ARBA00023242"/>
    </source>
</evidence>
<dbReference type="PANTHER" id="PTHR12960">
    <property type="entry name" value="GLE-1-RELATED"/>
    <property type="match status" value="1"/>
</dbReference>
<comment type="similarity">
    <text evidence="2">Belongs to the GLE1 family.</text>
</comment>
<sequence>MQWDVFPSSSPATFTGTADLRRYRYENLVRKAMTRRKQRKSSFITSHSSFPPSAEVYIHPAHDDEVYVHPTHDHHEVYVHPKSRGASRRVESLDHSSCLPQEPVQSSSSAFFPSSFLVSTSSSPGLFPLSGRFPSPSQFDDSGNDCNYRHVPPENSFSPDHLRKNLRFRIPPLFLHVYPRSPVTYRLDLRFLDPPRLQISSPSSSCASFYDDDHREHLVKVLSPFLSPFLSSHLRRHGRPLISSTETRKDELLYETDSECISFTPPYQAFSPLADDDDDLLFSLSVLSKHVLRRNHHNETDVSESNSFLFNSSRSLFSSASSSSSCHQSSSSSSSSRGMHAGEIPGTRGHLSLSLREEVSRDQEKTSTKNGRTLMRPPPFSKNEDLFSSGLPPPTKLKMDAKTADRREERERGGEETLEERRREKEKDGGKKKKKKKDVYDEFVHALKKAVEEEDKRLRKKFQAEEEEKRRLQEEAERERRRREEEERERLRREREARELAERKAREERERKEREEKKRREKEEEERRRKQEEEEEKKRREKEEEERKRKEEEEKAQRLKELEKKKAEEKEKKSTEIKSSSPSQGGGALQTGNDSSSSSPPKESSPKESQESQKGLGGGGGETTGVSSAWIPRESDLFGSYMTDVEKVLQEAKRVENFQLVQLPGVPNEDVKALRIDIKKRINTALNQLASTTSQVIRVSLLLLSLSPFFSYHVFTCESLREFQRQLKTSRPAEASQYFRVQLCDRLLQLTDKGGQVSSRPSAAWAYAFLVRGLVQEDSLLEPLLRGHFYASCCYAAPFYYRKKQGMSMEEFQALRGQREGENEESFFSRMAAILRLWLGYLVASHQDGQIWAWFARFLNLNLSTPKSIRRICACILVEGLRVAGACCLSVYGRQFHKMMDLIRDKLMPPLLQLQQKNEGSCLSMYVTQLQTCLADYYESHRTLPEPEGKSMKMEATEANPDV</sequence>
<keyword evidence="5" id="KW-0653">Protein transport</keyword>
<dbReference type="Gene3D" id="1.25.40.510">
    <property type="entry name" value="GLE1-like"/>
    <property type="match status" value="1"/>
</dbReference>
<evidence type="ECO:0000256" key="3">
    <source>
        <dbReference type="ARBA" id="ARBA00022448"/>
    </source>
</evidence>
<dbReference type="VEuPathDB" id="ToxoDB:CSUI_000518"/>
<dbReference type="InterPro" id="IPR038506">
    <property type="entry name" value="GLE1-like_sf"/>
</dbReference>
<evidence type="ECO:0000256" key="9">
    <source>
        <dbReference type="ARBA" id="ARBA00026227"/>
    </source>
</evidence>
<evidence type="ECO:0000256" key="2">
    <source>
        <dbReference type="ARBA" id="ARBA00011056"/>
    </source>
</evidence>
<comment type="caution">
    <text evidence="12">The sequence shown here is derived from an EMBL/GenBank/DDBJ whole genome shotgun (WGS) entry which is preliminary data.</text>
</comment>
<keyword evidence="3" id="KW-0813">Transport</keyword>
<keyword evidence="13" id="KW-1185">Reference proteome</keyword>